<gene>
    <name evidence="1" type="ORF">ACIKP9_05485</name>
</gene>
<dbReference type="RefSeq" id="WP_400880315.1">
    <property type="nucleotide sequence ID" value="NZ_JBIWXY010000001.1"/>
</dbReference>
<comment type="caution">
    <text evidence="1">The sequence shown here is derived from an EMBL/GenBank/DDBJ whole genome shotgun (WGS) entry which is preliminary data.</text>
</comment>
<accession>A0ABW8GKJ3</accession>
<name>A0ABW8GKJ3_9PROT</name>
<evidence type="ECO:0000313" key="1">
    <source>
        <dbReference type="EMBL" id="MFJ5445674.1"/>
    </source>
</evidence>
<organism evidence="1 2">
    <name type="scientific">Methylobacillus methanolivorans</name>
    <dbReference type="NCBI Taxonomy" id="1848927"/>
    <lineage>
        <taxon>Bacteria</taxon>
        <taxon>Pseudomonadati</taxon>
        <taxon>Pseudomonadota</taxon>
        <taxon>Betaproteobacteria</taxon>
        <taxon>Nitrosomonadales</taxon>
        <taxon>Methylophilaceae</taxon>
        <taxon>Methylobacillus</taxon>
    </lineage>
</organism>
<keyword evidence="2" id="KW-1185">Reference proteome</keyword>
<protein>
    <submittedName>
        <fullName evidence="1">Chemotaxis protein</fullName>
    </submittedName>
</protein>
<dbReference type="Proteomes" id="UP001617669">
    <property type="component" value="Unassembled WGS sequence"/>
</dbReference>
<dbReference type="EMBL" id="JBIWXY010000001">
    <property type="protein sequence ID" value="MFJ5445674.1"/>
    <property type="molecule type" value="Genomic_DNA"/>
</dbReference>
<sequence>MASQTIPIDELKALLVSLGGWGEEHLEHVETDLSRANGLLHEAISMLVDGFMSINRAAQAQQQILLSLSASSQLSQQHIAEVAMYSRQIESEVNRVVTGMQFEDMTNQLLTRALARVGGLKLLLLAIADQHESLVAEHSHEDIAVILQKMSESLNEKRASMHRDLQSSVNQQHMGAGDIELF</sequence>
<reference evidence="1 2" key="1">
    <citation type="submission" date="2024-11" db="EMBL/GenBank/DDBJ databases">
        <authorList>
            <person name="Kaparullina E.N."/>
            <person name="Delegan Y.A."/>
            <person name="Doronina N.V."/>
        </authorList>
    </citation>
    <scope>NUCLEOTIDE SEQUENCE [LARGE SCALE GENOMIC DNA]</scope>
    <source>
        <strain evidence="1 2">7sh_L</strain>
    </source>
</reference>
<evidence type="ECO:0000313" key="2">
    <source>
        <dbReference type="Proteomes" id="UP001617669"/>
    </source>
</evidence>
<proteinExistence type="predicted"/>